<accession>A0A1T5FF30</accession>
<dbReference type="InterPro" id="IPR036034">
    <property type="entry name" value="PDZ_sf"/>
</dbReference>
<gene>
    <name evidence="2" type="ORF">SAMN06295920_109126</name>
</gene>
<reference evidence="3" key="1">
    <citation type="submission" date="2017-02" db="EMBL/GenBank/DDBJ databases">
        <authorList>
            <person name="Varghese N."/>
            <person name="Submissions S."/>
        </authorList>
    </citation>
    <scope>NUCLEOTIDE SEQUENCE [LARGE SCALE GENOMIC DNA]</scope>
    <source>
        <strain evidence="3">UM2</strain>
    </source>
</reference>
<evidence type="ECO:0000313" key="3">
    <source>
        <dbReference type="Proteomes" id="UP000189818"/>
    </source>
</evidence>
<dbReference type="Proteomes" id="UP000189818">
    <property type="component" value="Unassembled WGS sequence"/>
</dbReference>
<keyword evidence="2" id="KW-0645">Protease</keyword>
<evidence type="ECO:0000313" key="2">
    <source>
        <dbReference type="EMBL" id="SKB94765.1"/>
    </source>
</evidence>
<keyword evidence="2" id="KW-0482">Metalloprotease</keyword>
<organism evidence="2 3">
    <name type="scientific">Rhizorhabdus histidinilytica</name>
    <dbReference type="NCBI Taxonomy" id="439228"/>
    <lineage>
        <taxon>Bacteria</taxon>
        <taxon>Pseudomonadati</taxon>
        <taxon>Pseudomonadota</taxon>
        <taxon>Alphaproteobacteria</taxon>
        <taxon>Sphingomonadales</taxon>
        <taxon>Sphingomonadaceae</taxon>
        <taxon>Rhizorhabdus</taxon>
    </lineage>
</organism>
<dbReference type="InterPro" id="IPR027268">
    <property type="entry name" value="Peptidase_M4/M1_CTD_sf"/>
</dbReference>
<dbReference type="AlphaFoldDB" id="A0A1T5FF30"/>
<dbReference type="GO" id="GO:0006508">
    <property type="term" value="P:proteolysis"/>
    <property type="evidence" value="ECO:0007669"/>
    <property type="project" value="UniProtKB-KW"/>
</dbReference>
<dbReference type="OrthoDB" id="7521939at2"/>
<dbReference type="SUPFAM" id="SSF55486">
    <property type="entry name" value="Metalloproteases ('zincins'), catalytic domain"/>
    <property type="match status" value="1"/>
</dbReference>
<dbReference type="STRING" id="439228.SAMN06295920_109126"/>
<protein>
    <submittedName>
        <fullName evidence="2">Predicted metalloprotease, contains C-terminal PDZ domain</fullName>
    </submittedName>
</protein>
<dbReference type="EMBL" id="FUYM01000009">
    <property type="protein sequence ID" value="SKB94765.1"/>
    <property type="molecule type" value="Genomic_DNA"/>
</dbReference>
<dbReference type="SUPFAM" id="SSF50156">
    <property type="entry name" value="PDZ domain-like"/>
    <property type="match status" value="1"/>
</dbReference>
<keyword evidence="3" id="KW-1185">Reference proteome</keyword>
<keyword evidence="2" id="KW-0378">Hydrolase</keyword>
<dbReference type="RefSeq" id="WP_079649717.1">
    <property type="nucleotide sequence ID" value="NZ_FUYM01000009.1"/>
</dbReference>
<dbReference type="Gene3D" id="1.10.390.10">
    <property type="entry name" value="Neutral Protease Domain 2"/>
    <property type="match status" value="1"/>
</dbReference>
<keyword evidence="1" id="KW-0732">Signal</keyword>
<name>A0A1T5FF30_9SPHN</name>
<evidence type="ECO:0000256" key="1">
    <source>
        <dbReference type="SAM" id="SignalP"/>
    </source>
</evidence>
<proteinExistence type="predicted"/>
<feature type="signal peptide" evidence="1">
    <location>
        <begin position="1"/>
        <end position="27"/>
    </location>
</feature>
<sequence length="590" mass="63255">MERRSIRVGLMGLATALALATASMAGAAGSNGSLAVTLAPIAAPAAPTRVGTVGVTLRFDGVTANKGEPLLRLPMVSSNVDTVATVIAGISARDARGPLRLTSRDVDLPEAGMRDAVGGGPSREWLADRAVEGPLTVRYSVPAEASLPPRGPAPPFAFSADGGGVSAAGHVFLLLPPGDHHYRTTYGWDLARAPRGSRGVSSLGEGTVTAAEPLDGAQLRMSFFMAGRIGTYPPRLPSGGFFGAWQGDPGFDAAALLAWTGTLYDHYARFFGQKESPPYGVFLRYNPINAGGGVGLYHAFVTTFGKGHGSDVGRIRLTLAHEMFHTFQPFIATPAGLESSWFGEGLATFYQARLPFRFGMLSSEAYLADINWTAARYYTSAMATVPNSEVPKRFWADTRVRTLPYDRGMLYFVTVDDAMRRASGGRKSLDDLMLAMLAVEKAGKTTGNADWEALLAQHLGPRAVDDFRAFLGGAMPLPASDAFGPCFRRTTRKLRRYELGFATDVLAQTKRIVRGLVPGSAAALAGLRDGDEIVDPVPQDSIQGEQNELIRLRIRREDKVFPLVYLPRGETVDAWQWERVPGSEGQSCAL</sequence>
<dbReference type="GO" id="GO:0008237">
    <property type="term" value="F:metallopeptidase activity"/>
    <property type="evidence" value="ECO:0007669"/>
    <property type="project" value="UniProtKB-KW"/>
</dbReference>
<feature type="chain" id="PRO_5012617388" evidence="1">
    <location>
        <begin position="28"/>
        <end position="590"/>
    </location>
</feature>